<dbReference type="RefSeq" id="WP_348266137.1">
    <property type="nucleotide sequence ID" value="NZ_CP121194.1"/>
</dbReference>
<dbReference type="KEGG" id="epl:P4G45_08965"/>
<accession>A0AAU7CUB4</accession>
<dbReference type="PANTHER" id="PTHR46145:SF4">
    <property type="entry name" value="HEPARANASE"/>
    <property type="match status" value="1"/>
</dbReference>
<evidence type="ECO:0000313" key="1">
    <source>
        <dbReference type="EMBL" id="XBH08628.1"/>
    </source>
</evidence>
<organism evidence="1">
    <name type="scientific">Edaphobacter paludis</name>
    <dbReference type="NCBI Taxonomy" id="3035702"/>
    <lineage>
        <taxon>Bacteria</taxon>
        <taxon>Pseudomonadati</taxon>
        <taxon>Acidobacteriota</taxon>
        <taxon>Terriglobia</taxon>
        <taxon>Terriglobales</taxon>
        <taxon>Acidobacteriaceae</taxon>
        <taxon>Edaphobacter</taxon>
    </lineage>
</organism>
<dbReference type="AlphaFoldDB" id="A0AAU7CUB4"/>
<protein>
    <submittedName>
        <fullName evidence="1">Uncharacterized protein</fullName>
    </submittedName>
</protein>
<proteinExistence type="predicted"/>
<reference evidence="1" key="1">
    <citation type="submission" date="2023-03" db="EMBL/GenBank/DDBJ databases">
        <title>Edaphobacter sp.</title>
        <authorList>
            <person name="Huber K.J."/>
            <person name="Papendorf J."/>
            <person name="Pilke C."/>
            <person name="Bunk B."/>
            <person name="Sproeer C."/>
            <person name="Pester M."/>
        </authorList>
    </citation>
    <scope>NUCLEOTIDE SEQUENCE</scope>
    <source>
        <strain evidence="1">DSM 109919</strain>
    </source>
</reference>
<dbReference type="PANTHER" id="PTHR46145">
    <property type="entry name" value="HEPARANASE"/>
    <property type="match status" value="1"/>
</dbReference>
<name>A0AAU7CUB4_9BACT</name>
<sequence>MSVAIIPVALENQAAVSKSKVDVPNTRSVVDHRRSTSMRTTFNLPIRTIAFAACAISSVCAKGQSSETDPPKLQRIWTVDERFQSSNVEMRPNFWAAVLWRWLMGTTVLQPGTSPSPDLYHHPHCLRGVSGGVALLVINASSRHQAMDISKASKRYTLSAQQLNSRSAQLNGRVLELQPDDALPAMNGAKAPSGRMTLNAQSITFLGIPEAGNEARSQ</sequence>
<dbReference type="EMBL" id="CP121194">
    <property type="protein sequence ID" value="XBH08628.1"/>
    <property type="molecule type" value="Genomic_DNA"/>
</dbReference>
<gene>
    <name evidence="1" type="ORF">P4G45_08965</name>
</gene>